<organism evidence="1 2">
    <name type="scientific">Paenibacillus melissococcoides</name>
    <dbReference type="NCBI Taxonomy" id="2912268"/>
    <lineage>
        <taxon>Bacteria</taxon>
        <taxon>Bacillati</taxon>
        <taxon>Bacillota</taxon>
        <taxon>Bacilli</taxon>
        <taxon>Bacillales</taxon>
        <taxon>Paenibacillaceae</taxon>
        <taxon>Paenibacillus</taxon>
    </lineage>
</organism>
<protein>
    <submittedName>
        <fullName evidence="1">Uncharacterized protein</fullName>
    </submittedName>
</protein>
<reference evidence="1" key="1">
    <citation type="submission" date="2022-06" db="EMBL/GenBank/DDBJ databases">
        <authorList>
            <person name="Dietemann V."/>
            <person name="Ory F."/>
            <person name="Dainat B."/>
            <person name="Oberhansli S."/>
        </authorList>
    </citation>
    <scope>NUCLEOTIDE SEQUENCE</scope>
    <source>
        <strain evidence="1">Ena-SAMPLE-TAB-26-04-2022-14:26:32:270-5432</strain>
    </source>
</reference>
<comment type="caution">
    <text evidence="1">The sequence shown here is derived from an EMBL/GenBank/DDBJ whole genome shotgun (WGS) entry which is preliminary data.</text>
</comment>
<proteinExistence type="predicted"/>
<sequence>MLQIYIILGPFAPSRRETSEIAAVVQDSFSAAVVPIELLYFCRIVLTESACLEISCSSYADFTCRIDVSRVFPGKLYSFQAVGPLFYEEWRLSIYRIETWDSDQNVLHPFFSTIFLPRDKSKWSAEKSLGRYYVAGEKNPGSSPA</sequence>
<dbReference type="Proteomes" id="UP001154322">
    <property type="component" value="Unassembled WGS sequence"/>
</dbReference>
<name>A0ABN8U7H0_9BACL</name>
<evidence type="ECO:0000313" key="1">
    <source>
        <dbReference type="EMBL" id="CAH8247062.1"/>
    </source>
</evidence>
<evidence type="ECO:0000313" key="2">
    <source>
        <dbReference type="Proteomes" id="UP001154322"/>
    </source>
</evidence>
<gene>
    <name evidence="1" type="ORF">WJ0W_004296</name>
</gene>
<dbReference type="EMBL" id="CALYLO010000006">
    <property type="protein sequence ID" value="CAH8247062.1"/>
    <property type="molecule type" value="Genomic_DNA"/>
</dbReference>
<accession>A0ABN8U7H0</accession>
<keyword evidence="2" id="KW-1185">Reference proteome</keyword>